<name>A0ABV0ZRR8_9TELE</name>
<sequence length="410" mass="44959">MVICTSGVHGSGSDYKYPEIFVSSKPSTLQKQLLSVWETELVSAPEKMAPILLLLSLAAICTTVTPAKVCGRPRVSDGVDVSSLKRVFEIGEDVTLSCERGYVPSTATPPRITCTATGEWTPANLACSPKMCQIPRPLQPFAKGRIEAPFKSVLNFSCDDGYVMVGANESRCLHDGTWSHPPPLCKGVNCLLPKPPREGRIVHDKQVTGTRTIYGQGWTYECNPPKAPSYERGSCMADGSATEPPVCRDVSCPIPPNILNGVITFAVMRQHGYKEKVKYSCNEHYTLEGEAEIQCQNTGNWSSKPVCRAPCTVGIKRGRIFYNARKIWIEDLKPNRVIHREPVVFYCMNKADKCGYPVASTCNDGNLPIPDCFEEPGKIDYNLRSKNLPSEIRMCVAPPAASPTSSPRPA</sequence>
<dbReference type="EMBL" id="JAHRIP010069035">
    <property type="protein sequence ID" value="MEQ2308492.1"/>
    <property type="molecule type" value="Genomic_DNA"/>
</dbReference>
<feature type="disulfide bond" evidence="13">
    <location>
        <begin position="158"/>
        <end position="185"/>
    </location>
</feature>
<dbReference type="PANTHER" id="PTHR19325:SF575">
    <property type="entry name" value="LOCOMOTION-RELATED PROTEIN HIKARU GENKI"/>
    <property type="match status" value="1"/>
</dbReference>
<keyword evidence="9 13" id="KW-1015">Disulfide bond</keyword>
<feature type="domain" description="Sushi" evidence="14">
    <location>
        <begin position="250"/>
        <end position="309"/>
    </location>
</feature>
<dbReference type="SUPFAM" id="SSF57535">
    <property type="entry name" value="Complement control module/SCR domain"/>
    <property type="match status" value="5"/>
</dbReference>
<evidence type="ECO:0000256" key="6">
    <source>
        <dbReference type="ARBA" id="ARBA00022674"/>
    </source>
</evidence>
<dbReference type="CDD" id="cd00033">
    <property type="entry name" value="CCP"/>
    <property type="match status" value="3"/>
</dbReference>
<protein>
    <recommendedName>
        <fullName evidence="3">Beta-2-glycoprotein 1</fullName>
    </recommendedName>
    <alternativeName>
        <fullName evidence="11">Apolipoprotein H</fullName>
    </alternativeName>
    <alternativeName>
        <fullName evidence="12">Beta-2-glycoprotein I</fullName>
    </alternativeName>
</protein>
<keyword evidence="16" id="KW-1185">Reference proteome</keyword>
<evidence type="ECO:0000256" key="9">
    <source>
        <dbReference type="ARBA" id="ARBA00023157"/>
    </source>
</evidence>
<dbReference type="InterPro" id="IPR035976">
    <property type="entry name" value="Sushi/SCR/CCP_sf"/>
</dbReference>
<evidence type="ECO:0000313" key="15">
    <source>
        <dbReference type="EMBL" id="MEQ2308492.1"/>
    </source>
</evidence>
<evidence type="ECO:0000256" key="12">
    <source>
        <dbReference type="ARBA" id="ARBA00033414"/>
    </source>
</evidence>
<comment type="caution">
    <text evidence="15">The sequence shown here is derived from an EMBL/GenBank/DDBJ whole genome shotgun (WGS) entry which is preliminary data.</text>
</comment>
<dbReference type="SMART" id="SM00032">
    <property type="entry name" value="CCP"/>
    <property type="match status" value="4"/>
</dbReference>
<keyword evidence="5 13" id="KW-0768">Sushi</keyword>
<dbReference type="Proteomes" id="UP001469553">
    <property type="component" value="Unassembled WGS sequence"/>
</dbReference>
<dbReference type="InterPro" id="IPR015104">
    <property type="entry name" value="Sushi_2"/>
</dbReference>
<dbReference type="PROSITE" id="PS50923">
    <property type="entry name" value="SUSHI"/>
    <property type="match status" value="3"/>
</dbReference>
<dbReference type="PANTHER" id="PTHR19325">
    <property type="entry name" value="COMPLEMENT COMPONENT-RELATED SUSHI DOMAIN-CONTAINING"/>
    <property type="match status" value="1"/>
</dbReference>
<dbReference type="InterPro" id="IPR050350">
    <property type="entry name" value="Compl-Cell_Adhes-Reg"/>
</dbReference>
<proteinExistence type="predicted"/>
<keyword evidence="10" id="KW-0325">Glycoprotein</keyword>
<evidence type="ECO:0000256" key="10">
    <source>
        <dbReference type="ARBA" id="ARBA00023180"/>
    </source>
</evidence>
<feature type="disulfide bond" evidence="13">
    <location>
        <begin position="252"/>
        <end position="295"/>
    </location>
</feature>
<evidence type="ECO:0000313" key="16">
    <source>
        <dbReference type="Proteomes" id="UP001469553"/>
    </source>
</evidence>
<evidence type="ECO:0000256" key="11">
    <source>
        <dbReference type="ARBA" id="ARBA00029855"/>
    </source>
</evidence>
<evidence type="ECO:0000256" key="7">
    <source>
        <dbReference type="ARBA" id="ARBA00022729"/>
    </source>
</evidence>
<evidence type="ECO:0000256" key="3">
    <source>
        <dbReference type="ARBA" id="ARBA00020104"/>
    </source>
</evidence>
<dbReference type="Gene3D" id="2.10.70.10">
    <property type="entry name" value="Complement Module, domain 1"/>
    <property type="match status" value="4"/>
</dbReference>
<keyword evidence="4" id="KW-0964">Secreted</keyword>
<organism evidence="15 16">
    <name type="scientific">Ameca splendens</name>
    <dbReference type="NCBI Taxonomy" id="208324"/>
    <lineage>
        <taxon>Eukaryota</taxon>
        <taxon>Metazoa</taxon>
        <taxon>Chordata</taxon>
        <taxon>Craniata</taxon>
        <taxon>Vertebrata</taxon>
        <taxon>Euteleostomi</taxon>
        <taxon>Actinopterygii</taxon>
        <taxon>Neopterygii</taxon>
        <taxon>Teleostei</taxon>
        <taxon>Neoteleostei</taxon>
        <taxon>Acanthomorphata</taxon>
        <taxon>Ovalentaria</taxon>
        <taxon>Atherinomorphae</taxon>
        <taxon>Cyprinodontiformes</taxon>
        <taxon>Goodeidae</taxon>
        <taxon>Ameca</taxon>
    </lineage>
</organism>
<reference evidence="15 16" key="1">
    <citation type="submission" date="2021-06" db="EMBL/GenBank/DDBJ databases">
        <authorList>
            <person name="Palmer J.M."/>
        </authorList>
    </citation>
    <scope>NUCLEOTIDE SEQUENCE [LARGE SCALE GENOMIC DNA]</scope>
    <source>
        <strain evidence="15 16">AS_MEX2019</strain>
        <tissue evidence="15">Muscle</tissue>
    </source>
</reference>
<feature type="domain" description="Sushi" evidence="14">
    <location>
        <begin position="130"/>
        <end position="187"/>
    </location>
</feature>
<dbReference type="Pfam" id="PF09014">
    <property type="entry name" value="Sushi_2"/>
    <property type="match status" value="1"/>
</dbReference>
<evidence type="ECO:0000256" key="2">
    <source>
        <dbReference type="ARBA" id="ARBA00004613"/>
    </source>
</evidence>
<comment type="function">
    <text evidence="1">Binds to various kinds of negatively charged substances such as heparin, phospholipids, and dextran sulfate. May prevent activation of the intrinsic blood coagulation cascade by binding to phospholipids on the surface of damaged cells.</text>
</comment>
<keyword evidence="8" id="KW-0677">Repeat</keyword>
<evidence type="ECO:0000259" key="14">
    <source>
        <dbReference type="PROSITE" id="PS50923"/>
    </source>
</evidence>
<evidence type="ECO:0000256" key="4">
    <source>
        <dbReference type="ARBA" id="ARBA00022525"/>
    </source>
</evidence>
<feature type="domain" description="Sushi" evidence="14">
    <location>
        <begin position="68"/>
        <end position="129"/>
    </location>
</feature>
<dbReference type="InterPro" id="IPR000436">
    <property type="entry name" value="Sushi_SCR_CCP_dom"/>
</dbReference>
<gene>
    <name evidence="15" type="ORF">AMECASPLE_028729</name>
</gene>
<keyword evidence="6" id="KW-0358">Heparin-binding</keyword>
<evidence type="ECO:0000256" key="13">
    <source>
        <dbReference type="PROSITE-ProRule" id="PRU00302"/>
    </source>
</evidence>
<dbReference type="Pfam" id="PF00084">
    <property type="entry name" value="Sushi"/>
    <property type="match status" value="3"/>
</dbReference>
<evidence type="ECO:0000256" key="8">
    <source>
        <dbReference type="ARBA" id="ARBA00022737"/>
    </source>
</evidence>
<evidence type="ECO:0000256" key="5">
    <source>
        <dbReference type="ARBA" id="ARBA00022659"/>
    </source>
</evidence>
<comment type="caution">
    <text evidence="13">Lacks conserved residue(s) required for the propagation of feature annotation.</text>
</comment>
<evidence type="ECO:0000256" key="1">
    <source>
        <dbReference type="ARBA" id="ARBA00003651"/>
    </source>
</evidence>
<accession>A0ABV0ZRR8</accession>
<comment type="subcellular location">
    <subcellularLocation>
        <location evidence="2">Secreted</location>
    </subcellularLocation>
</comment>
<keyword evidence="7" id="KW-0732">Signal</keyword>